<evidence type="ECO:0000259" key="7">
    <source>
        <dbReference type="PROSITE" id="PS51352"/>
    </source>
</evidence>
<gene>
    <name evidence="9" type="primary">dipZ</name>
    <name evidence="8" type="ORF">HBA49_06270</name>
    <name evidence="9" type="ORF">NCTC10254_00094</name>
</gene>
<feature type="transmembrane region" description="Helical" evidence="6">
    <location>
        <begin position="40"/>
        <end position="61"/>
    </location>
</feature>
<evidence type="ECO:0000256" key="3">
    <source>
        <dbReference type="ARBA" id="ARBA00022692"/>
    </source>
</evidence>
<feature type="transmembrane region" description="Helical" evidence="6">
    <location>
        <begin position="116"/>
        <end position="144"/>
    </location>
</feature>
<reference evidence="9 10" key="1">
    <citation type="submission" date="2018-06" db="EMBL/GenBank/DDBJ databases">
        <authorList>
            <consortium name="Pathogen Informatics"/>
            <person name="Doyle S."/>
        </authorList>
    </citation>
    <scope>NUCLEOTIDE SEQUENCE [LARGE SCALE GENOMIC DNA]</scope>
    <source>
        <strain evidence="9 10">NCTC10254</strain>
    </source>
</reference>
<evidence type="ECO:0000313" key="8">
    <source>
        <dbReference type="EMBL" id="QIP45163.1"/>
    </source>
</evidence>
<feature type="transmembrane region" description="Helical" evidence="6">
    <location>
        <begin position="192"/>
        <end position="211"/>
    </location>
</feature>
<dbReference type="PANTHER" id="PTHR42852:SF13">
    <property type="entry name" value="PROTEIN DIPZ"/>
    <property type="match status" value="1"/>
</dbReference>
<evidence type="ECO:0000256" key="1">
    <source>
        <dbReference type="ARBA" id="ARBA00004651"/>
    </source>
</evidence>
<dbReference type="Pfam" id="PF17991">
    <property type="entry name" value="Thioredoxin_10"/>
    <property type="match status" value="1"/>
</dbReference>
<feature type="transmembrane region" description="Helical" evidence="6">
    <location>
        <begin position="6"/>
        <end position="28"/>
    </location>
</feature>
<evidence type="ECO:0000313" key="9">
    <source>
        <dbReference type="EMBL" id="SPW23737.1"/>
    </source>
</evidence>
<dbReference type="InterPro" id="IPR050553">
    <property type="entry name" value="Thioredoxin_ResA/DsbE_sf"/>
</dbReference>
<protein>
    <submittedName>
        <fullName evidence="9">Protein dipZ</fullName>
    </submittedName>
    <submittedName>
        <fullName evidence="8">Redoxin domain-containing protein</fullName>
    </submittedName>
</protein>
<dbReference type="GO" id="GO:0005886">
    <property type="term" value="C:plasma membrane"/>
    <property type="evidence" value="ECO:0007669"/>
    <property type="project" value="UniProtKB-SubCell"/>
</dbReference>
<dbReference type="PANTHER" id="PTHR42852">
    <property type="entry name" value="THIOL:DISULFIDE INTERCHANGE PROTEIN DSBE"/>
    <property type="match status" value="1"/>
</dbReference>
<feature type="transmembrane region" description="Helical" evidence="6">
    <location>
        <begin position="73"/>
        <end position="95"/>
    </location>
</feature>
<dbReference type="Gene3D" id="3.40.30.10">
    <property type="entry name" value="Glutaredoxin"/>
    <property type="match status" value="1"/>
</dbReference>
<proteinExistence type="predicted"/>
<name>A0A6H9XTQ9_9CORY</name>
<sequence length="529" mass="57232">MVSLILIGLIGGVLTSLSPCIIPVLPLVLAVSAGDKRRPYYVVAGMVVSFAAITLSGSIVLNLLGLPQDTVRWVGIGLLVLVGLGMLIPVLGEWVQAPFDRLPRLHALLTKAQGRGGFVVGLALGAVYVPCAGPVLAAITVAAATGEIDTSIIALTIAFAIGAAIPLSMFALGGNRMSDWFRSHHTAFRRSAGAVVIAMAVLLAVDAPTALQRLVPDWTSSAQQALGNHIIGNQDLESCRKGDPGTPHDCGPVPQLSRLENWINTDQAIDPATSGKVTLVDFWAYACINCQRANEHVVKLYDHYKDYGLDVIGVHAPEYAFERDADNVRKAIVAQHIKYPVAQDNSFATWKNFHNRYWPAHYLADHTGRLRQVHEGEGKYAETERVVRQLLQERNPGIALPNPIEQDEHAITEPRSPETYLGASRSQYRVSGTPPLGYYALQGEWDVNPMDITPRSDGAAVELHYQARWVQLVASGRGTVTVKRADGTEQTFDITGDGTVDIIRKDNGDPELITIAPSPGVHLYSITFG</sequence>
<dbReference type="Proteomes" id="UP000249886">
    <property type="component" value="Unassembled WGS sequence"/>
</dbReference>
<dbReference type="PROSITE" id="PS51352">
    <property type="entry name" value="THIOREDOXIN_2"/>
    <property type="match status" value="1"/>
</dbReference>
<dbReference type="Pfam" id="PF00578">
    <property type="entry name" value="AhpC-TSA"/>
    <property type="match status" value="1"/>
</dbReference>
<dbReference type="RefSeq" id="WP_005525158.1">
    <property type="nucleotide sequence ID" value="NZ_UARK01000001.1"/>
</dbReference>
<dbReference type="Pfam" id="PF02683">
    <property type="entry name" value="DsbD_TM"/>
    <property type="match status" value="1"/>
</dbReference>
<dbReference type="SUPFAM" id="SSF52833">
    <property type="entry name" value="Thioredoxin-like"/>
    <property type="match status" value="1"/>
</dbReference>
<keyword evidence="4 6" id="KW-1133">Transmembrane helix</keyword>
<feature type="transmembrane region" description="Helical" evidence="6">
    <location>
        <begin position="150"/>
        <end position="172"/>
    </location>
</feature>
<evidence type="ECO:0000313" key="10">
    <source>
        <dbReference type="Proteomes" id="UP000249886"/>
    </source>
</evidence>
<dbReference type="InterPro" id="IPR041017">
    <property type="entry name" value="Thioredoxin_10"/>
</dbReference>
<dbReference type="Gene3D" id="2.60.120.260">
    <property type="entry name" value="Galactose-binding domain-like"/>
    <property type="match status" value="1"/>
</dbReference>
<dbReference type="EMBL" id="CP050134">
    <property type="protein sequence ID" value="QIP45163.1"/>
    <property type="molecule type" value="Genomic_DNA"/>
</dbReference>
<dbReference type="InterPro" id="IPR013766">
    <property type="entry name" value="Thioredoxin_domain"/>
</dbReference>
<dbReference type="InterPro" id="IPR000866">
    <property type="entry name" value="AhpC/TSA"/>
</dbReference>
<feature type="domain" description="Thioredoxin" evidence="7">
    <location>
        <begin position="209"/>
        <end position="392"/>
    </location>
</feature>
<keyword evidence="2" id="KW-1003">Cell membrane</keyword>
<keyword evidence="3 6" id="KW-0812">Transmembrane</keyword>
<dbReference type="InterPro" id="IPR003834">
    <property type="entry name" value="Cyt_c_assmbl_TM_dom"/>
</dbReference>
<evidence type="ECO:0000256" key="5">
    <source>
        <dbReference type="ARBA" id="ARBA00023136"/>
    </source>
</evidence>
<dbReference type="InterPro" id="IPR036249">
    <property type="entry name" value="Thioredoxin-like_sf"/>
</dbReference>
<dbReference type="EMBL" id="UARK01000001">
    <property type="protein sequence ID" value="SPW23737.1"/>
    <property type="molecule type" value="Genomic_DNA"/>
</dbReference>
<keyword evidence="5 6" id="KW-0472">Membrane</keyword>
<evidence type="ECO:0000256" key="2">
    <source>
        <dbReference type="ARBA" id="ARBA00022475"/>
    </source>
</evidence>
<comment type="subcellular location">
    <subcellularLocation>
        <location evidence="1">Cell membrane</location>
        <topology evidence="1">Multi-pass membrane protein</topology>
    </subcellularLocation>
</comment>
<dbReference type="GeneID" id="84573429"/>
<evidence type="ECO:0000256" key="6">
    <source>
        <dbReference type="SAM" id="Phobius"/>
    </source>
</evidence>
<dbReference type="GO" id="GO:0017004">
    <property type="term" value="P:cytochrome complex assembly"/>
    <property type="evidence" value="ECO:0007669"/>
    <property type="project" value="InterPro"/>
</dbReference>
<accession>A0A6H9XTQ9</accession>
<reference evidence="8" key="2">
    <citation type="submission" date="2020-03" db="EMBL/GenBank/DDBJ databases">
        <authorList>
            <person name="Johnston C.D."/>
            <person name="Cotton S.L."/>
            <person name="Dewhirst F.E."/>
        </authorList>
    </citation>
    <scope>NUCLEOTIDE SEQUENCE [LARGE SCALE GENOMIC DNA]</scope>
    <source>
        <strain evidence="8">ATCC 14266</strain>
    </source>
</reference>
<evidence type="ECO:0000256" key="4">
    <source>
        <dbReference type="ARBA" id="ARBA00022989"/>
    </source>
</evidence>
<organism evidence="9 10">
    <name type="scientific">Corynebacterium matruchotii</name>
    <dbReference type="NCBI Taxonomy" id="43768"/>
    <lineage>
        <taxon>Bacteria</taxon>
        <taxon>Bacillati</taxon>
        <taxon>Actinomycetota</taxon>
        <taxon>Actinomycetes</taxon>
        <taxon>Mycobacteriales</taxon>
        <taxon>Corynebacteriaceae</taxon>
        <taxon>Corynebacterium</taxon>
    </lineage>
</organism>
<dbReference type="AlphaFoldDB" id="A0A6H9XTQ9"/>